<keyword evidence="2" id="KW-1133">Transmembrane helix</keyword>
<sequence>MRTLTSKDPKIYLQLTPLFPRLSLIFFFFGCCFYIIFLLITFIFIRFLFAYLPYSRILIYLFVFFFSSFISLWLIDVIPFHPENPYATPRHVTPSRAQTSERRVLS</sequence>
<organism evidence="3">
    <name type="scientific">Trypanosoma congolense (strain IL3000)</name>
    <dbReference type="NCBI Taxonomy" id="1068625"/>
    <lineage>
        <taxon>Eukaryota</taxon>
        <taxon>Discoba</taxon>
        <taxon>Euglenozoa</taxon>
        <taxon>Kinetoplastea</taxon>
        <taxon>Metakinetoplastina</taxon>
        <taxon>Trypanosomatida</taxon>
        <taxon>Trypanosomatidae</taxon>
        <taxon>Trypanosoma</taxon>
        <taxon>Nannomonas</taxon>
    </lineage>
</organism>
<evidence type="ECO:0000256" key="1">
    <source>
        <dbReference type="SAM" id="MobiDB-lite"/>
    </source>
</evidence>
<protein>
    <submittedName>
        <fullName evidence="3">Uncharacterized protein</fullName>
    </submittedName>
</protein>
<keyword evidence="2" id="KW-0812">Transmembrane</keyword>
<gene>
    <name evidence="3" type="ORF">TCIL3000_5_750</name>
</gene>
<feature type="region of interest" description="Disordered" evidence="1">
    <location>
        <begin position="83"/>
        <end position="106"/>
    </location>
</feature>
<name>G0UMH5_TRYCI</name>
<feature type="transmembrane region" description="Helical" evidence="2">
    <location>
        <begin position="22"/>
        <end position="45"/>
    </location>
</feature>
<dbReference type="EMBL" id="HE575318">
    <property type="protein sequence ID" value="CCC90381.1"/>
    <property type="molecule type" value="Genomic_DNA"/>
</dbReference>
<dbReference type="AlphaFoldDB" id="G0UMH5"/>
<proteinExistence type="predicted"/>
<evidence type="ECO:0000256" key="2">
    <source>
        <dbReference type="SAM" id="Phobius"/>
    </source>
</evidence>
<reference evidence="3" key="1">
    <citation type="journal article" date="2012" name="Proc. Natl. Acad. Sci. U.S.A.">
        <title>Antigenic diversity is generated by distinct evolutionary mechanisms in African trypanosome species.</title>
        <authorList>
            <person name="Jackson A.P."/>
            <person name="Berry A."/>
            <person name="Aslett M."/>
            <person name="Allison H.C."/>
            <person name="Burton P."/>
            <person name="Vavrova-Anderson J."/>
            <person name="Brown R."/>
            <person name="Browne H."/>
            <person name="Corton N."/>
            <person name="Hauser H."/>
            <person name="Gamble J."/>
            <person name="Gilderthorp R."/>
            <person name="Marcello L."/>
            <person name="McQuillan J."/>
            <person name="Otto T.D."/>
            <person name="Quail M.A."/>
            <person name="Sanders M.J."/>
            <person name="van Tonder A."/>
            <person name="Ginger M.L."/>
            <person name="Field M.C."/>
            <person name="Barry J.D."/>
            <person name="Hertz-Fowler C."/>
            <person name="Berriman M."/>
        </authorList>
    </citation>
    <scope>NUCLEOTIDE SEQUENCE</scope>
    <source>
        <strain evidence="3">IL3000</strain>
    </source>
</reference>
<keyword evidence="2" id="KW-0472">Membrane</keyword>
<feature type="transmembrane region" description="Helical" evidence="2">
    <location>
        <begin position="57"/>
        <end position="75"/>
    </location>
</feature>
<accession>G0UMH5</accession>
<evidence type="ECO:0000313" key="3">
    <source>
        <dbReference type="EMBL" id="CCC90381.1"/>
    </source>
</evidence>